<gene>
    <name evidence="2" type="ORF">A5888_003192</name>
    <name evidence="1" type="ORF">A5888_003857</name>
</gene>
<dbReference type="EMBL" id="NGMM01000008">
    <property type="protein sequence ID" value="OTP10559.1"/>
    <property type="molecule type" value="Genomic_DNA"/>
</dbReference>
<sequence>MKRRTLIVCASLLFVVSCFVFLAVSKKDVDPSITVEQLSLDALPFEIAELGKELEGEGAEELKYFEISSIEEELLYVELSGRRVFQNGDVSEFEVFLQFPQDKERLVSKTYQNKTLIVSYRTESTLHEHMTNSLSTSMSNAASVDLGKKYCAFIPAIGPVEKDGTRLGYAVFSDDQMIIDSMKEDPDSIEKKISEDDFVYEYRLTAELIKTET</sequence>
<reference evidence="1" key="1">
    <citation type="submission" date="2017-05" db="EMBL/GenBank/DDBJ databases">
        <title>The Genome Sequence of Enterococcus sp. 9E7_DIV0242.</title>
        <authorList>
            <consortium name="The Broad Institute Genomics Platform"/>
            <consortium name="The Broad Institute Genomic Center for Infectious Diseases"/>
            <person name="Earl A."/>
            <person name="Manson A."/>
            <person name="Schwartman J."/>
            <person name="Gilmore M."/>
            <person name="Abouelleil A."/>
            <person name="Cao P."/>
            <person name="Chapman S."/>
            <person name="Cusick C."/>
            <person name="Shea T."/>
            <person name="Young S."/>
            <person name="Neafsey D."/>
            <person name="Nusbaum C."/>
            <person name="Birren B."/>
        </authorList>
    </citation>
    <scope>NUCLEOTIDE SEQUENCE [LARGE SCALE GENOMIC DNA]</scope>
    <source>
        <strain evidence="1">9E7_DIV0242</strain>
    </source>
</reference>
<proteinExistence type="predicted"/>
<reference evidence="2" key="2">
    <citation type="submission" date="2017-05" db="EMBL/GenBank/DDBJ databases">
        <authorList>
            <consortium name="The Broad Institute Genomics Platform"/>
            <consortium name="The Broad Institute Genomic Center for Infectious Diseases"/>
            <person name="Earl A."/>
            <person name="Manson A."/>
            <person name="Schwartman J."/>
            <person name="Gilmore M."/>
            <person name="Abouelleil A."/>
            <person name="Cao P."/>
            <person name="Chapman S."/>
            <person name="Cusick C."/>
            <person name="Shea T."/>
            <person name="Young S."/>
            <person name="Neafsey D."/>
            <person name="Nusbaum C."/>
            <person name="Birren B."/>
        </authorList>
    </citation>
    <scope>NUCLEOTIDE SEQUENCE</scope>
    <source>
        <strain evidence="2">9E7_DIV0242</strain>
    </source>
</reference>
<name>A0A242JZ11_9ENTE</name>
<evidence type="ECO:0000313" key="3">
    <source>
        <dbReference type="Proteomes" id="UP000195141"/>
    </source>
</evidence>
<evidence type="ECO:0000313" key="2">
    <source>
        <dbReference type="EMBL" id="WYJ91424.1"/>
    </source>
</evidence>
<evidence type="ECO:0000313" key="1">
    <source>
        <dbReference type="EMBL" id="OTP10559.1"/>
    </source>
</evidence>
<keyword evidence="3" id="KW-1185">Reference proteome</keyword>
<dbReference type="AlphaFoldDB" id="A0A242JZ11"/>
<dbReference type="EMBL" id="CP147247">
    <property type="protein sequence ID" value="WYJ91424.1"/>
    <property type="molecule type" value="Genomic_DNA"/>
</dbReference>
<reference evidence="2" key="3">
    <citation type="submission" date="2024-03" db="EMBL/GenBank/DDBJ databases">
        <title>The Genome Sequence of Enterococcus sp. DIV0242b.</title>
        <authorList>
            <consortium name="The Broad Institute Genomics Platform"/>
            <consortium name="The Broad Institute Microbial Omics Core"/>
            <consortium name="The Broad Institute Genomic Center for Infectious Diseases"/>
            <person name="Earl A."/>
            <person name="Manson A."/>
            <person name="Gilmore M."/>
            <person name="Schwartman J."/>
            <person name="Shea T."/>
            <person name="Abouelleil A."/>
            <person name="Cao P."/>
            <person name="Chapman S."/>
            <person name="Cusick C."/>
            <person name="Young S."/>
            <person name="Neafsey D."/>
            <person name="Nusbaum C."/>
            <person name="Birren B."/>
        </authorList>
    </citation>
    <scope>NUCLEOTIDE SEQUENCE</scope>
    <source>
        <strain evidence="2">9E7_DIV0242</strain>
    </source>
</reference>
<accession>A0A242JZ11</accession>
<dbReference type="RefSeq" id="WP_086350838.1">
    <property type="nucleotide sequence ID" value="NZ_CP147247.1"/>
</dbReference>
<dbReference type="PROSITE" id="PS51257">
    <property type="entry name" value="PROKAR_LIPOPROTEIN"/>
    <property type="match status" value="1"/>
</dbReference>
<organism evidence="1">
    <name type="scientific">Candidatus Enterococcus clewellii</name>
    <dbReference type="NCBI Taxonomy" id="1834193"/>
    <lineage>
        <taxon>Bacteria</taxon>
        <taxon>Bacillati</taxon>
        <taxon>Bacillota</taxon>
        <taxon>Bacilli</taxon>
        <taxon>Lactobacillales</taxon>
        <taxon>Enterococcaceae</taxon>
        <taxon>Enterococcus</taxon>
    </lineage>
</organism>
<protein>
    <submittedName>
        <fullName evidence="1">Uncharacterized protein</fullName>
    </submittedName>
</protein>
<dbReference type="Proteomes" id="UP000195141">
    <property type="component" value="Chromosome"/>
</dbReference>